<sequence length="168" mass="17967">MFFRTQVKIIAAVSLLASASTQAAPPAPSKSVSFGYVSPFTGPLKLLKTHLEHYNEQGLAVGPDAWYGSPLTVSCPNAAGCYVVVSANAQVYSFSSPRPVALGIQIGSYYSAPYNIKANQDDFTLLSYKVGTMVPKGDHKIMTRYIGAAGTPASLFEYTTEVSVYKPI</sequence>
<feature type="signal peptide" evidence="1">
    <location>
        <begin position="1"/>
        <end position="23"/>
    </location>
</feature>
<keyword evidence="3" id="KW-1185">Reference proteome</keyword>
<protein>
    <submittedName>
        <fullName evidence="2">Uncharacterized protein</fullName>
    </submittedName>
</protein>
<accession>A0ABS5DYT5</accession>
<feature type="chain" id="PRO_5045245924" evidence="1">
    <location>
        <begin position="24"/>
        <end position="168"/>
    </location>
</feature>
<dbReference type="EMBL" id="JAGQDG010000005">
    <property type="protein sequence ID" value="MBQ0936313.1"/>
    <property type="molecule type" value="Genomic_DNA"/>
</dbReference>
<evidence type="ECO:0000256" key="1">
    <source>
        <dbReference type="SAM" id="SignalP"/>
    </source>
</evidence>
<evidence type="ECO:0000313" key="2">
    <source>
        <dbReference type="EMBL" id="MBQ0936313.1"/>
    </source>
</evidence>
<proteinExistence type="predicted"/>
<gene>
    <name evidence="2" type="ORF">KAK11_13315</name>
</gene>
<keyword evidence="1" id="KW-0732">Signal</keyword>
<dbReference type="RefSeq" id="WP_210809660.1">
    <property type="nucleotide sequence ID" value="NZ_JAGQDG010000005.1"/>
</dbReference>
<organism evidence="2 3">
    <name type="scientific">Ideonella paludis</name>
    <dbReference type="NCBI Taxonomy" id="1233411"/>
    <lineage>
        <taxon>Bacteria</taxon>
        <taxon>Pseudomonadati</taxon>
        <taxon>Pseudomonadota</taxon>
        <taxon>Betaproteobacteria</taxon>
        <taxon>Burkholderiales</taxon>
        <taxon>Sphaerotilaceae</taxon>
        <taxon>Ideonella</taxon>
    </lineage>
</organism>
<name>A0ABS5DYT5_9BURK</name>
<reference evidence="2 3" key="1">
    <citation type="submission" date="2021-04" db="EMBL/GenBank/DDBJ databases">
        <title>The genome sequence of type strain Ideonella paludis KCTC 32238.</title>
        <authorList>
            <person name="Liu Y."/>
        </authorList>
    </citation>
    <scope>NUCLEOTIDE SEQUENCE [LARGE SCALE GENOMIC DNA]</scope>
    <source>
        <strain evidence="2 3">KCTC 32238</strain>
    </source>
</reference>
<evidence type="ECO:0000313" key="3">
    <source>
        <dbReference type="Proteomes" id="UP000672097"/>
    </source>
</evidence>
<comment type="caution">
    <text evidence="2">The sequence shown here is derived from an EMBL/GenBank/DDBJ whole genome shotgun (WGS) entry which is preliminary data.</text>
</comment>
<dbReference type="Proteomes" id="UP000672097">
    <property type="component" value="Unassembled WGS sequence"/>
</dbReference>